<dbReference type="InterPro" id="IPR006634">
    <property type="entry name" value="TLC-dom"/>
</dbReference>
<evidence type="ECO:0000259" key="7">
    <source>
        <dbReference type="PROSITE" id="PS50922"/>
    </source>
</evidence>
<proteinExistence type="predicted"/>
<feature type="transmembrane region" description="Helical" evidence="6">
    <location>
        <begin position="185"/>
        <end position="208"/>
    </location>
</feature>
<dbReference type="Pfam" id="PF03798">
    <property type="entry name" value="TRAM_LAG1_CLN8"/>
    <property type="match status" value="1"/>
</dbReference>
<evidence type="ECO:0000256" key="2">
    <source>
        <dbReference type="ARBA" id="ARBA00022692"/>
    </source>
</evidence>
<keyword evidence="3 6" id="KW-1133">Transmembrane helix</keyword>
<dbReference type="GO" id="GO:0016020">
    <property type="term" value="C:membrane"/>
    <property type="evidence" value="ECO:0007669"/>
    <property type="project" value="UniProtKB-SubCell"/>
</dbReference>
<evidence type="ECO:0000313" key="8">
    <source>
        <dbReference type="EMBL" id="KAJ3658599.1"/>
    </source>
</evidence>
<dbReference type="SMART" id="SM00724">
    <property type="entry name" value="TLC"/>
    <property type="match status" value="1"/>
</dbReference>
<dbReference type="PROSITE" id="PS50922">
    <property type="entry name" value="TLC"/>
    <property type="match status" value="1"/>
</dbReference>
<keyword evidence="4 5" id="KW-0472">Membrane</keyword>
<comment type="subcellular location">
    <subcellularLocation>
        <location evidence="1">Membrane</location>
        <topology evidence="1">Multi-pass membrane protein</topology>
    </subcellularLocation>
</comment>
<evidence type="ECO:0000256" key="5">
    <source>
        <dbReference type="PROSITE-ProRule" id="PRU00205"/>
    </source>
</evidence>
<evidence type="ECO:0000313" key="9">
    <source>
        <dbReference type="Proteomes" id="UP001168821"/>
    </source>
</evidence>
<keyword evidence="9" id="KW-1185">Reference proteome</keyword>
<organism evidence="8 9">
    <name type="scientific">Zophobas morio</name>
    <dbReference type="NCBI Taxonomy" id="2755281"/>
    <lineage>
        <taxon>Eukaryota</taxon>
        <taxon>Metazoa</taxon>
        <taxon>Ecdysozoa</taxon>
        <taxon>Arthropoda</taxon>
        <taxon>Hexapoda</taxon>
        <taxon>Insecta</taxon>
        <taxon>Pterygota</taxon>
        <taxon>Neoptera</taxon>
        <taxon>Endopterygota</taxon>
        <taxon>Coleoptera</taxon>
        <taxon>Polyphaga</taxon>
        <taxon>Cucujiformia</taxon>
        <taxon>Tenebrionidae</taxon>
        <taxon>Zophobas</taxon>
    </lineage>
</organism>
<sequence>MVEQDIVITSIDLKLPPDPEEEYVTPYNSFLAIVISFMLWAIFYQCMRFLLPSKCREYHCRLLSFLHGIISAFVGVNQCFIIDVPFQHPEWRTTSSQRFLMVCSLGYFIHDLGWILLYDRNSKLMIAHHVYSAFALQRMLYKPNSGAQATCALGCMEITNPLLQTRWFLRSEGFYPSSVFTSVELTFFLVFFLVRILLGTYFLVVIAFQPKNDWDFRILSLSIYVMSWMFLINMSKYFVHKYGLGCRGLEILISP</sequence>
<reference evidence="8" key="1">
    <citation type="journal article" date="2023" name="G3 (Bethesda)">
        <title>Whole genome assemblies of Zophobas morio and Tenebrio molitor.</title>
        <authorList>
            <person name="Kaur S."/>
            <person name="Stinson S.A."/>
            <person name="diCenzo G.C."/>
        </authorList>
    </citation>
    <scope>NUCLEOTIDE SEQUENCE</scope>
    <source>
        <strain evidence="8">QUZm001</strain>
    </source>
</reference>
<accession>A0AA38MJM1</accession>
<gene>
    <name evidence="8" type="ORF">Zmor_010329</name>
</gene>
<protein>
    <recommendedName>
        <fullName evidence="7">TLC domain-containing protein</fullName>
    </recommendedName>
</protein>
<feature type="transmembrane region" description="Helical" evidence="6">
    <location>
        <begin position="63"/>
        <end position="86"/>
    </location>
</feature>
<feature type="transmembrane region" description="Helical" evidence="6">
    <location>
        <begin position="30"/>
        <end position="51"/>
    </location>
</feature>
<evidence type="ECO:0000256" key="1">
    <source>
        <dbReference type="ARBA" id="ARBA00004141"/>
    </source>
</evidence>
<dbReference type="InterPro" id="IPR042512">
    <property type="entry name" value="TLCD5"/>
</dbReference>
<dbReference type="AlphaFoldDB" id="A0AA38MJM1"/>
<dbReference type="PANTHER" id="PTHR31898">
    <property type="entry name" value="TRANSMEMBRANE PROTEIN 136"/>
    <property type="match status" value="1"/>
</dbReference>
<dbReference type="Proteomes" id="UP001168821">
    <property type="component" value="Unassembled WGS sequence"/>
</dbReference>
<feature type="transmembrane region" description="Helical" evidence="6">
    <location>
        <begin position="98"/>
        <end position="118"/>
    </location>
</feature>
<dbReference type="PANTHER" id="PTHR31898:SF1">
    <property type="entry name" value="TLC DOMAIN-CONTAINING PROTEIN 5"/>
    <property type="match status" value="1"/>
</dbReference>
<evidence type="ECO:0000256" key="3">
    <source>
        <dbReference type="ARBA" id="ARBA00022989"/>
    </source>
</evidence>
<feature type="transmembrane region" description="Helical" evidence="6">
    <location>
        <begin position="214"/>
        <end position="232"/>
    </location>
</feature>
<dbReference type="EMBL" id="JALNTZ010000003">
    <property type="protein sequence ID" value="KAJ3658599.1"/>
    <property type="molecule type" value="Genomic_DNA"/>
</dbReference>
<name>A0AA38MJM1_9CUCU</name>
<feature type="domain" description="TLC" evidence="7">
    <location>
        <begin position="53"/>
        <end position="243"/>
    </location>
</feature>
<keyword evidence="2 5" id="KW-0812">Transmembrane</keyword>
<evidence type="ECO:0000256" key="6">
    <source>
        <dbReference type="SAM" id="Phobius"/>
    </source>
</evidence>
<evidence type="ECO:0000256" key="4">
    <source>
        <dbReference type="ARBA" id="ARBA00023136"/>
    </source>
</evidence>
<comment type="caution">
    <text evidence="8">The sequence shown here is derived from an EMBL/GenBank/DDBJ whole genome shotgun (WGS) entry which is preliminary data.</text>
</comment>